<dbReference type="EMBL" id="JAMWBK010000002">
    <property type="protein sequence ID" value="KAJ8907759.1"/>
    <property type="molecule type" value="Genomic_DNA"/>
</dbReference>
<keyword evidence="2" id="KW-0812">Transmembrane</keyword>
<dbReference type="PANTHER" id="PTHR33833:SF3">
    <property type="entry name" value="YCF49-LIKE PROTEIN"/>
    <property type="match status" value="1"/>
</dbReference>
<dbReference type="InterPro" id="IPR019634">
    <property type="entry name" value="Uncharacterised_Ycf49"/>
</dbReference>
<dbReference type="Pfam" id="PF12159">
    <property type="entry name" value="DUF3593"/>
    <property type="match status" value="1"/>
</dbReference>
<feature type="transmembrane region" description="Helical" evidence="2">
    <location>
        <begin position="118"/>
        <end position="138"/>
    </location>
</feature>
<dbReference type="Pfam" id="PF10693">
    <property type="entry name" value="DUF2499"/>
    <property type="match status" value="1"/>
</dbReference>
<keyword evidence="2" id="KW-0472">Membrane</keyword>
<evidence type="ECO:0000313" key="4">
    <source>
        <dbReference type="Proteomes" id="UP001157974"/>
    </source>
</evidence>
<evidence type="ECO:0000313" key="3">
    <source>
        <dbReference type="EMBL" id="KAJ8907759.1"/>
    </source>
</evidence>
<evidence type="ECO:0000256" key="1">
    <source>
        <dbReference type="SAM" id="MobiDB-lite"/>
    </source>
</evidence>
<dbReference type="PANTHER" id="PTHR33833">
    <property type="entry name" value="NUCLEOLAR-LIKE PROTEIN-RELATED"/>
    <property type="match status" value="1"/>
</dbReference>
<sequence>MTALGFVLGASVSTRRIMRASEGVRDSMIRRRNGRCSVVVKVFTNPWSVSSAELGSQLFALSLFPYLAFLRSIGNEETDCPPLAVRGFQFLLVFVAATIPAGIYAKVAYNDILANVDWLHGGAESFLTITNLIILLGFKSDLDGSNKKQSRNLLAKSALGASIVAWIGLVLLGSPITPSHAQPGNALSVLTWIIHVSSLIEWLVVMDIIWDRAQLTGNEKWKGLTWGMIPLHTSGLLACTFHLFYNAPVLDPLVTMQAALTCIGNTTMWYAAQRISKGRTKEESSKAVSSNKNDKTGAKTINESGSNAAEDLIKVGALSVVASLFLHYGTLFFDFPFEPTLPLAMAFVLLPTAANVSKWVLRSRSS</sequence>
<gene>
    <name evidence="3" type="ORF">NDN08_007864</name>
</gene>
<feature type="region of interest" description="Disordered" evidence="1">
    <location>
        <begin position="281"/>
        <end position="301"/>
    </location>
</feature>
<accession>A0AAV8UYR6</accession>
<dbReference type="Proteomes" id="UP001157974">
    <property type="component" value="Unassembled WGS sequence"/>
</dbReference>
<reference evidence="3 4" key="1">
    <citation type="journal article" date="2023" name="Nat. Commun.">
        <title>Origin of minicircular mitochondrial genomes in red algae.</title>
        <authorList>
            <person name="Lee Y."/>
            <person name="Cho C.H."/>
            <person name="Lee Y.M."/>
            <person name="Park S.I."/>
            <person name="Yang J.H."/>
            <person name="West J.A."/>
            <person name="Bhattacharya D."/>
            <person name="Yoon H.S."/>
        </authorList>
    </citation>
    <scope>NUCLEOTIDE SEQUENCE [LARGE SCALE GENOMIC DNA]</scope>
    <source>
        <strain evidence="3 4">CCMP1338</strain>
        <tissue evidence="3">Whole cell</tissue>
    </source>
</reference>
<dbReference type="AlphaFoldDB" id="A0AAV8UYR6"/>
<protein>
    <submittedName>
        <fullName evidence="3">Uncharacterized protein</fullName>
    </submittedName>
</protein>
<feature type="transmembrane region" description="Helical" evidence="2">
    <location>
        <begin position="312"/>
        <end position="329"/>
    </location>
</feature>
<name>A0AAV8UYR6_9RHOD</name>
<feature type="transmembrane region" description="Helical" evidence="2">
    <location>
        <begin position="223"/>
        <end position="247"/>
    </location>
</feature>
<feature type="transmembrane region" description="Helical" evidence="2">
    <location>
        <begin position="83"/>
        <end position="106"/>
    </location>
</feature>
<proteinExistence type="predicted"/>
<evidence type="ECO:0000256" key="2">
    <source>
        <dbReference type="SAM" id="Phobius"/>
    </source>
</evidence>
<feature type="transmembrane region" description="Helical" evidence="2">
    <location>
        <begin position="189"/>
        <end position="211"/>
    </location>
</feature>
<comment type="caution">
    <text evidence="3">The sequence shown here is derived from an EMBL/GenBank/DDBJ whole genome shotgun (WGS) entry which is preliminary data.</text>
</comment>
<dbReference type="InterPro" id="IPR021995">
    <property type="entry name" value="DUF3593"/>
</dbReference>
<feature type="transmembrane region" description="Helical" evidence="2">
    <location>
        <begin position="54"/>
        <end position="71"/>
    </location>
</feature>
<feature type="transmembrane region" description="Helical" evidence="2">
    <location>
        <begin position="253"/>
        <end position="272"/>
    </location>
</feature>
<feature type="transmembrane region" description="Helical" evidence="2">
    <location>
        <begin position="341"/>
        <end position="361"/>
    </location>
</feature>
<keyword evidence="4" id="KW-1185">Reference proteome</keyword>
<organism evidence="3 4">
    <name type="scientific">Rhodosorus marinus</name>
    <dbReference type="NCBI Taxonomy" id="101924"/>
    <lineage>
        <taxon>Eukaryota</taxon>
        <taxon>Rhodophyta</taxon>
        <taxon>Stylonematophyceae</taxon>
        <taxon>Stylonematales</taxon>
        <taxon>Stylonemataceae</taxon>
        <taxon>Rhodosorus</taxon>
    </lineage>
</organism>
<keyword evidence="2" id="KW-1133">Transmembrane helix</keyword>
<feature type="transmembrane region" description="Helical" evidence="2">
    <location>
        <begin position="158"/>
        <end position="177"/>
    </location>
</feature>